<dbReference type="InterPro" id="IPR036890">
    <property type="entry name" value="HATPase_C_sf"/>
</dbReference>
<dbReference type="EMBL" id="NHRY01000272">
    <property type="protein sequence ID" value="PPQ26232.1"/>
    <property type="molecule type" value="Genomic_DNA"/>
</dbReference>
<accession>A0A2S6MV52</accession>
<reference evidence="3 4" key="1">
    <citation type="journal article" date="2018" name="Arch. Microbiol.">
        <title>New insights into the metabolic potential of the phototrophic purple bacterium Rhodopila globiformis DSM 161(T) from its draft genome sequence and evidence for a vanadium-dependent nitrogenase.</title>
        <authorList>
            <person name="Imhoff J.F."/>
            <person name="Rahn T."/>
            <person name="Kunzel S."/>
            <person name="Neulinger S.C."/>
        </authorList>
    </citation>
    <scope>NUCLEOTIDE SEQUENCE [LARGE SCALE GENOMIC DNA]</scope>
    <source>
        <strain evidence="3 4">DSM 161</strain>
    </source>
</reference>
<sequence length="206" mass="21579">MPVARAEQAGCARWDGMSELSLAEALRPPAVFCAEAGAGGKVPAPRRNAGHSLGLVVTARSAFMYPIAKVFVAALAQRLPLCPGQKDQIHIALHEAVGNAVLHGNLGVGSDPFDSPAGLAAMRHMIDSRLASDCLGLSGIRLDAGWTATFLTIAVRDSGRGFQPTHDQRPSGETSCSGRGLFILHALCDRVRHFASGTGVMLAFVL</sequence>
<keyword evidence="1" id="KW-0808">Transferase</keyword>
<keyword evidence="1" id="KW-0723">Serine/threonine-protein kinase</keyword>
<dbReference type="Proteomes" id="UP000239724">
    <property type="component" value="Unassembled WGS sequence"/>
</dbReference>
<evidence type="ECO:0000313" key="4">
    <source>
        <dbReference type="Proteomes" id="UP000239724"/>
    </source>
</evidence>
<dbReference type="CDD" id="cd16936">
    <property type="entry name" value="HATPase_RsbW-like"/>
    <property type="match status" value="1"/>
</dbReference>
<dbReference type="InterPro" id="IPR050267">
    <property type="entry name" value="Anti-sigma-factor_SerPK"/>
</dbReference>
<protein>
    <recommendedName>
        <fullName evidence="2">Histidine kinase/HSP90-like ATPase domain-containing protein</fullName>
    </recommendedName>
</protein>
<feature type="domain" description="Histidine kinase/HSP90-like ATPase" evidence="2">
    <location>
        <begin position="65"/>
        <end position="202"/>
    </location>
</feature>
<keyword evidence="1" id="KW-0418">Kinase</keyword>
<evidence type="ECO:0000256" key="1">
    <source>
        <dbReference type="ARBA" id="ARBA00022527"/>
    </source>
</evidence>
<dbReference type="AlphaFoldDB" id="A0A2S6MV52"/>
<comment type="caution">
    <text evidence="3">The sequence shown here is derived from an EMBL/GenBank/DDBJ whole genome shotgun (WGS) entry which is preliminary data.</text>
</comment>
<name>A0A2S6MV52_RHOGL</name>
<dbReference type="PANTHER" id="PTHR35526">
    <property type="entry name" value="ANTI-SIGMA-F FACTOR RSBW-RELATED"/>
    <property type="match status" value="1"/>
</dbReference>
<gene>
    <name evidence="3" type="ORF">CCS01_30920</name>
</gene>
<dbReference type="Gene3D" id="3.30.565.10">
    <property type="entry name" value="Histidine kinase-like ATPase, C-terminal domain"/>
    <property type="match status" value="1"/>
</dbReference>
<organism evidence="3 4">
    <name type="scientific">Rhodopila globiformis</name>
    <name type="common">Rhodopseudomonas globiformis</name>
    <dbReference type="NCBI Taxonomy" id="1071"/>
    <lineage>
        <taxon>Bacteria</taxon>
        <taxon>Pseudomonadati</taxon>
        <taxon>Pseudomonadota</taxon>
        <taxon>Alphaproteobacteria</taxon>
        <taxon>Acetobacterales</taxon>
        <taxon>Acetobacteraceae</taxon>
        <taxon>Rhodopila</taxon>
    </lineage>
</organism>
<dbReference type="InterPro" id="IPR003594">
    <property type="entry name" value="HATPase_dom"/>
</dbReference>
<dbReference type="PANTHER" id="PTHR35526:SF3">
    <property type="entry name" value="ANTI-SIGMA-F FACTOR RSBW"/>
    <property type="match status" value="1"/>
</dbReference>
<evidence type="ECO:0000313" key="3">
    <source>
        <dbReference type="EMBL" id="PPQ26232.1"/>
    </source>
</evidence>
<keyword evidence="4" id="KW-1185">Reference proteome</keyword>
<dbReference type="SUPFAM" id="SSF55874">
    <property type="entry name" value="ATPase domain of HSP90 chaperone/DNA topoisomerase II/histidine kinase"/>
    <property type="match status" value="1"/>
</dbReference>
<dbReference type="GO" id="GO:0004674">
    <property type="term" value="F:protein serine/threonine kinase activity"/>
    <property type="evidence" value="ECO:0007669"/>
    <property type="project" value="UniProtKB-KW"/>
</dbReference>
<dbReference type="Pfam" id="PF13581">
    <property type="entry name" value="HATPase_c_2"/>
    <property type="match status" value="1"/>
</dbReference>
<proteinExistence type="predicted"/>
<evidence type="ECO:0000259" key="2">
    <source>
        <dbReference type="Pfam" id="PF13581"/>
    </source>
</evidence>